<dbReference type="InterPro" id="IPR019860">
    <property type="entry name" value="Motility-assoc_ABC_perm_GldF"/>
</dbReference>
<feature type="transmembrane region" description="Helical" evidence="6">
    <location>
        <begin position="95"/>
        <end position="119"/>
    </location>
</feature>
<dbReference type="Pfam" id="PF12679">
    <property type="entry name" value="ABC2_membrane_2"/>
    <property type="match status" value="1"/>
</dbReference>
<evidence type="ECO:0000256" key="5">
    <source>
        <dbReference type="ARBA" id="ARBA00023136"/>
    </source>
</evidence>
<evidence type="ECO:0000256" key="4">
    <source>
        <dbReference type="ARBA" id="ARBA00022989"/>
    </source>
</evidence>
<feature type="transmembrane region" description="Helical" evidence="6">
    <location>
        <begin position="12"/>
        <end position="36"/>
    </location>
</feature>
<accession>A0A4S3LXZ3</accession>
<gene>
    <name evidence="7" type="primary">gldF</name>
    <name evidence="7" type="ORF">E7Z59_15090</name>
</gene>
<evidence type="ECO:0000256" key="2">
    <source>
        <dbReference type="ARBA" id="ARBA00022475"/>
    </source>
</evidence>
<feature type="transmembrane region" description="Helical" evidence="6">
    <location>
        <begin position="217"/>
        <end position="235"/>
    </location>
</feature>
<keyword evidence="2" id="KW-1003">Cell membrane</keyword>
<dbReference type="EMBL" id="SSMC01000005">
    <property type="protein sequence ID" value="THD65503.1"/>
    <property type="molecule type" value="Genomic_DNA"/>
</dbReference>
<dbReference type="RefSeq" id="WP_136337197.1">
    <property type="nucleotide sequence ID" value="NZ_QXMP01000025.1"/>
</dbReference>
<reference evidence="7 8" key="1">
    <citation type="submission" date="2019-04" db="EMBL/GenBank/DDBJ databases">
        <title>Draft genome sequence of Robertkochia marina CC-AMO-30D.</title>
        <authorList>
            <person name="Hameed A."/>
            <person name="Lin S.-Y."/>
            <person name="Shahina M."/>
            <person name="Lai W.-A."/>
            <person name="Young C.-C."/>
        </authorList>
    </citation>
    <scope>NUCLEOTIDE SEQUENCE [LARGE SCALE GENOMIC DNA]</scope>
    <source>
        <strain evidence="7 8">CC-AMO-30D</strain>
    </source>
</reference>
<keyword evidence="5 6" id="KW-0472">Membrane</keyword>
<name>A0A4S3LXZ3_9FLAO</name>
<feature type="transmembrane region" description="Helical" evidence="6">
    <location>
        <begin position="165"/>
        <end position="182"/>
    </location>
</feature>
<proteinExistence type="predicted"/>
<evidence type="ECO:0000256" key="3">
    <source>
        <dbReference type="ARBA" id="ARBA00022692"/>
    </source>
</evidence>
<protein>
    <submittedName>
        <fullName evidence="7">Gliding motility-associated ABC transporter permease subunit GldF</fullName>
    </submittedName>
</protein>
<keyword evidence="8" id="KW-1185">Reference proteome</keyword>
<dbReference type="NCBIfam" id="TIGR03518">
    <property type="entry name" value="ABC_perm_GldF"/>
    <property type="match status" value="1"/>
</dbReference>
<evidence type="ECO:0000313" key="8">
    <source>
        <dbReference type="Proteomes" id="UP000305939"/>
    </source>
</evidence>
<dbReference type="GO" id="GO:0140359">
    <property type="term" value="F:ABC-type transporter activity"/>
    <property type="evidence" value="ECO:0007669"/>
    <property type="project" value="InterPro"/>
</dbReference>
<keyword evidence="3 6" id="KW-0812">Transmembrane</keyword>
<dbReference type="GO" id="GO:0005886">
    <property type="term" value="C:plasma membrane"/>
    <property type="evidence" value="ECO:0007669"/>
    <property type="project" value="UniProtKB-SubCell"/>
</dbReference>
<dbReference type="OrthoDB" id="9794512at2"/>
<dbReference type="PANTHER" id="PTHR30294:SF29">
    <property type="entry name" value="MULTIDRUG ABC TRANSPORTER PERMEASE YBHS-RELATED"/>
    <property type="match status" value="1"/>
</dbReference>
<evidence type="ECO:0000256" key="6">
    <source>
        <dbReference type="SAM" id="Phobius"/>
    </source>
</evidence>
<evidence type="ECO:0000256" key="1">
    <source>
        <dbReference type="ARBA" id="ARBA00004651"/>
    </source>
</evidence>
<keyword evidence="4 6" id="KW-1133">Transmembrane helix</keyword>
<comment type="caution">
    <text evidence="7">The sequence shown here is derived from an EMBL/GenBank/DDBJ whole genome shotgun (WGS) entry which is preliminary data.</text>
</comment>
<dbReference type="AlphaFoldDB" id="A0A4S3LXZ3"/>
<organism evidence="7 8">
    <name type="scientific">Robertkochia marina</name>
    <dbReference type="NCBI Taxonomy" id="1227945"/>
    <lineage>
        <taxon>Bacteria</taxon>
        <taxon>Pseudomonadati</taxon>
        <taxon>Bacteroidota</taxon>
        <taxon>Flavobacteriia</taxon>
        <taxon>Flavobacteriales</taxon>
        <taxon>Flavobacteriaceae</taxon>
        <taxon>Robertkochia</taxon>
    </lineage>
</organism>
<dbReference type="InterPro" id="IPR051449">
    <property type="entry name" value="ABC-2_transporter_component"/>
</dbReference>
<evidence type="ECO:0000313" key="7">
    <source>
        <dbReference type="EMBL" id="THD65503.1"/>
    </source>
</evidence>
<dbReference type="Proteomes" id="UP000305939">
    <property type="component" value="Unassembled WGS sequence"/>
</dbReference>
<dbReference type="PANTHER" id="PTHR30294">
    <property type="entry name" value="MEMBRANE COMPONENT OF ABC TRANSPORTER YHHJ-RELATED"/>
    <property type="match status" value="1"/>
</dbReference>
<comment type="subcellular location">
    <subcellularLocation>
        <location evidence="1">Cell membrane</location>
        <topology evidence="1">Multi-pass membrane protein</topology>
    </subcellularLocation>
</comment>
<feature type="transmembrane region" description="Helical" evidence="6">
    <location>
        <begin position="56"/>
        <end position="74"/>
    </location>
</feature>
<sequence>MLAIFKREINTFFTSPIAYLVMALFTVITGLFLWVFKGPYNIIDSGFASLSPFFELAPWIFVFLIPALTMRSFADERQLGTLETLLTKPVSKLAIVLGKYAAGFVLVFITLLPTVLYVYSLSMLGNPPGNIDLGSIMGSYLGLLFLAGAFLAMGIFASSVTSNQIIAFIVAAAICFAFLYLPESIALLDTSLGWMGSFGIKEHFDSISRGVLSFSDLSYFISLSAFFIVLTATYLKK</sequence>
<feature type="transmembrane region" description="Helical" evidence="6">
    <location>
        <begin position="139"/>
        <end position="158"/>
    </location>
</feature>